<feature type="compositionally biased region" description="Low complexity" evidence="1">
    <location>
        <begin position="202"/>
        <end position="216"/>
    </location>
</feature>
<dbReference type="EMBL" id="BAAAQQ010000007">
    <property type="protein sequence ID" value="GAA2121674.1"/>
    <property type="molecule type" value="Genomic_DNA"/>
</dbReference>
<dbReference type="Proteomes" id="UP001500575">
    <property type="component" value="Unassembled WGS sequence"/>
</dbReference>
<keyword evidence="3" id="KW-1185">Reference proteome</keyword>
<reference evidence="3" key="1">
    <citation type="journal article" date="2019" name="Int. J. Syst. Evol. Microbiol.">
        <title>The Global Catalogue of Microorganisms (GCM) 10K type strain sequencing project: providing services to taxonomists for standard genome sequencing and annotation.</title>
        <authorList>
            <consortium name="The Broad Institute Genomics Platform"/>
            <consortium name="The Broad Institute Genome Sequencing Center for Infectious Disease"/>
            <person name="Wu L."/>
            <person name="Ma J."/>
        </authorList>
    </citation>
    <scope>NUCLEOTIDE SEQUENCE [LARGE SCALE GENOMIC DNA]</scope>
    <source>
        <strain evidence="3">JCM 16021</strain>
    </source>
</reference>
<feature type="compositionally biased region" description="Low complexity" evidence="1">
    <location>
        <begin position="184"/>
        <end position="195"/>
    </location>
</feature>
<name>A0ABP5JRJ5_9ACTN</name>
<feature type="compositionally biased region" description="Basic residues" evidence="1">
    <location>
        <begin position="171"/>
        <end position="183"/>
    </location>
</feature>
<evidence type="ECO:0000313" key="3">
    <source>
        <dbReference type="Proteomes" id="UP001500575"/>
    </source>
</evidence>
<gene>
    <name evidence="2" type="ORF">GCM10009843_16140</name>
</gene>
<evidence type="ECO:0000313" key="2">
    <source>
        <dbReference type="EMBL" id="GAA2121674.1"/>
    </source>
</evidence>
<evidence type="ECO:0000256" key="1">
    <source>
        <dbReference type="SAM" id="MobiDB-lite"/>
    </source>
</evidence>
<feature type="region of interest" description="Disordered" evidence="1">
    <location>
        <begin position="157"/>
        <end position="216"/>
    </location>
</feature>
<accession>A0ABP5JRJ5</accession>
<comment type="caution">
    <text evidence="2">The sequence shown here is derived from an EMBL/GenBank/DDBJ whole genome shotgun (WGS) entry which is preliminary data.</text>
</comment>
<organism evidence="2 3">
    <name type="scientific">Nocardioides bigeumensis</name>
    <dbReference type="NCBI Taxonomy" id="433657"/>
    <lineage>
        <taxon>Bacteria</taxon>
        <taxon>Bacillati</taxon>
        <taxon>Actinomycetota</taxon>
        <taxon>Actinomycetes</taxon>
        <taxon>Propionibacteriales</taxon>
        <taxon>Nocardioidaceae</taxon>
        <taxon>Nocardioides</taxon>
    </lineage>
</organism>
<protein>
    <submittedName>
        <fullName evidence="2">Uncharacterized protein</fullName>
    </submittedName>
</protein>
<proteinExistence type="predicted"/>
<sequence length="216" mass="24254">MRWWAAADLAAKSGLAVSLVLAVLDPDWGNMAGKAPVARAVTYPLWSLTVPVVWFLTGGQRHACPWIPDTFVTITCFTDVLGNRLDLYDRRLWFDDGVHLVNVALLSAALAAADDRRPDEHDLPPRAQHRVRDQRRAHLGALRVRRVRHPVARTDHRVRRHPGRPRPGLAGRRRGRRRCRGRAHAGALGRPGMRPLARRRGAPATRRALPPLEDAR</sequence>